<dbReference type="FunFam" id="3.20.20.100:FF:000004">
    <property type="entry name" value="Oxidoreductase, aldo/keto reductase"/>
    <property type="match status" value="1"/>
</dbReference>
<dbReference type="OrthoDB" id="9773828at2"/>
<dbReference type="GO" id="GO:0016491">
    <property type="term" value="F:oxidoreductase activity"/>
    <property type="evidence" value="ECO:0007669"/>
    <property type="project" value="UniProtKB-KW"/>
</dbReference>
<keyword evidence="5" id="KW-1185">Reference proteome</keyword>
<dbReference type="CDD" id="cd19087">
    <property type="entry name" value="AKR_AKR12A1_B1_C1"/>
    <property type="match status" value="1"/>
</dbReference>
<dbReference type="Gene3D" id="3.20.20.100">
    <property type="entry name" value="NADP-dependent oxidoreductase domain"/>
    <property type="match status" value="1"/>
</dbReference>
<dbReference type="PANTHER" id="PTHR43364:SF4">
    <property type="entry name" value="NAD(P)-LINKED OXIDOREDUCTASE SUPERFAMILY PROTEIN"/>
    <property type="match status" value="1"/>
</dbReference>
<dbReference type="SUPFAM" id="SSF51430">
    <property type="entry name" value="NAD(P)-linked oxidoreductase"/>
    <property type="match status" value="1"/>
</dbReference>
<evidence type="ECO:0000313" key="5">
    <source>
        <dbReference type="Proteomes" id="UP000240509"/>
    </source>
</evidence>
<dbReference type="GO" id="GO:0005829">
    <property type="term" value="C:cytosol"/>
    <property type="evidence" value="ECO:0007669"/>
    <property type="project" value="TreeGrafter"/>
</dbReference>
<dbReference type="PANTHER" id="PTHR43364">
    <property type="entry name" value="NADH-SPECIFIC METHYLGLYOXAL REDUCTASE-RELATED"/>
    <property type="match status" value="1"/>
</dbReference>
<reference evidence="4 5" key="1">
    <citation type="submission" date="2018-03" db="EMBL/GenBank/DDBJ databases">
        <title>Alkalicoccus saliphilus sp. nov., isolated from a mineral pool.</title>
        <authorList>
            <person name="Zhao B."/>
        </authorList>
    </citation>
    <scope>NUCLEOTIDE SEQUENCE [LARGE SCALE GENOMIC DNA]</scope>
    <source>
        <strain evidence="4 5">6AG</strain>
    </source>
</reference>
<feature type="domain" description="NADP-dependent oxidoreductase" evidence="3">
    <location>
        <begin position="15"/>
        <end position="305"/>
    </location>
</feature>
<dbReference type="AlphaFoldDB" id="A0A2T4U4U8"/>
<dbReference type="Pfam" id="PF00248">
    <property type="entry name" value="Aldo_ket_red"/>
    <property type="match status" value="1"/>
</dbReference>
<comment type="caution">
    <text evidence="4">The sequence shown here is derived from an EMBL/GenBank/DDBJ whole genome shotgun (WGS) entry which is preliminary data.</text>
</comment>
<dbReference type="RefSeq" id="WP_107585367.1">
    <property type="nucleotide sequence ID" value="NZ_PZJJ01000019.1"/>
</dbReference>
<dbReference type="EMBL" id="PZJJ01000019">
    <property type="protein sequence ID" value="PTL38375.1"/>
    <property type="molecule type" value="Genomic_DNA"/>
</dbReference>
<evidence type="ECO:0000313" key="4">
    <source>
        <dbReference type="EMBL" id="PTL38375.1"/>
    </source>
</evidence>
<evidence type="ECO:0000259" key="3">
    <source>
        <dbReference type="Pfam" id="PF00248"/>
    </source>
</evidence>
<protein>
    <submittedName>
        <fullName evidence="4">Aldo/keto reductase</fullName>
    </submittedName>
</protein>
<evidence type="ECO:0000256" key="1">
    <source>
        <dbReference type="ARBA" id="ARBA00023002"/>
    </source>
</evidence>
<gene>
    <name evidence="4" type="ORF">C6Y45_11485</name>
</gene>
<dbReference type="InterPro" id="IPR050523">
    <property type="entry name" value="AKR_Detox_Biosynth"/>
</dbReference>
<dbReference type="InterPro" id="IPR036812">
    <property type="entry name" value="NAD(P)_OxRdtase_dom_sf"/>
</dbReference>
<proteinExistence type="predicted"/>
<dbReference type="Proteomes" id="UP000240509">
    <property type="component" value="Unassembled WGS sequence"/>
</dbReference>
<sequence>MNFRSIGKTGIQVSELAFGTMSFSAGADEKMSMKMFDKAREAGINFFDCANKYAEGEAEKILGKCISNCRNEVLISSKVYNQMGNDVNSKGLSRHHIMSEVENSLRRLNTDRIDFYFLHKFDENTRMEDTLRTLDDLQKQGKIVYPAVSNWAAWQIALALGVQAKEYLARFEIIQPMYSLVKRQVEVEILPLASSENIAVMPYSPLGAGLLTGKYNQGKKPEIGRIIEQESYSKRYADTINYNIAEKFTGFAYDNGFDPVPLAIAWVKSEPTVTSPLIGARNVDQLDTALKSLEINMTEDLRQAISDLSTPPPHPTDRDDER</sequence>
<accession>A0A2T4U4U8</accession>
<name>A0A2T4U4U8_9BACI</name>
<feature type="region of interest" description="Disordered" evidence="2">
    <location>
        <begin position="302"/>
        <end position="322"/>
    </location>
</feature>
<organism evidence="4 5">
    <name type="scientific">Alkalicoccus saliphilus</name>
    <dbReference type="NCBI Taxonomy" id="200989"/>
    <lineage>
        <taxon>Bacteria</taxon>
        <taxon>Bacillati</taxon>
        <taxon>Bacillota</taxon>
        <taxon>Bacilli</taxon>
        <taxon>Bacillales</taxon>
        <taxon>Bacillaceae</taxon>
        <taxon>Alkalicoccus</taxon>
    </lineage>
</organism>
<keyword evidence="1" id="KW-0560">Oxidoreductase</keyword>
<dbReference type="InterPro" id="IPR023210">
    <property type="entry name" value="NADP_OxRdtase_dom"/>
</dbReference>
<evidence type="ECO:0000256" key="2">
    <source>
        <dbReference type="SAM" id="MobiDB-lite"/>
    </source>
</evidence>